<dbReference type="SUPFAM" id="SSF47413">
    <property type="entry name" value="lambda repressor-like DNA-binding domains"/>
    <property type="match status" value="1"/>
</dbReference>
<dbReference type="PANTHER" id="PTHR46797:SF24">
    <property type="entry name" value="DNA-BINDING PHAGE PROTEIN"/>
    <property type="match status" value="1"/>
</dbReference>
<comment type="caution">
    <text evidence="3">The sequence shown here is derived from an EMBL/GenBank/DDBJ whole genome shotgun (WGS) entry which is preliminary data.</text>
</comment>
<evidence type="ECO:0000313" key="4">
    <source>
        <dbReference type="Proteomes" id="UP000609323"/>
    </source>
</evidence>
<dbReference type="CDD" id="cd00093">
    <property type="entry name" value="HTH_XRE"/>
    <property type="match status" value="1"/>
</dbReference>
<protein>
    <submittedName>
        <fullName evidence="3">Transcriptional regulator</fullName>
    </submittedName>
</protein>
<dbReference type="Gene3D" id="1.10.260.40">
    <property type="entry name" value="lambda repressor-like DNA-binding domains"/>
    <property type="match status" value="1"/>
</dbReference>
<dbReference type="Pfam" id="PF01381">
    <property type="entry name" value="HTH_3"/>
    <property type="match status" value="1"/>
</dbReference>
<dbReference type="InterPro" id="IPR010982">
    <property type="entry name" value="Lambda_DNA-bd_dom_sf"/>
</dbReference>
<dbReference type="InterPro" id="IPR001387">
    <property type="entry name" value="Cro/C1-type_HTH"/>
</dbReference>
<keyword evidence="1" id="KW-0238">DNA-binding</keyword>
<feature type="domain" description="HTH cro/C1-type" evidence="2">
    <location>
        <begin position="12"/>
        <end position="66"/>
    </location>
</feature>
<dbReference type="Proteomes" id="UP000609323">
    <property type="component" value="Unassembled WGS sequence"/>
</dbReference>
<dbReference type="PANTHER" id="PTHR46797">
    <property type="entry name" value="HTH-TYPE TRANSCRIPTIONAL REGULATOR"/>
    <property type="match status" value="1"/>
</dbReference>
<keyword evidence="4" id="KW-1185">Reference proteome</keyword>
<evidence type="ECO:0000313" key="3">
    <source>
        <dbReference type="EMBL" id="GGA46812.1"/>
    </source>
</evidence>
<sequence>MSDFLTLVGARIKQLRVQKGLSQARLAELAELQDSYIGGVERGSRNISLNSLEKIMSALGADPVEALKFGKLDEVVDLSEEAAKQDLLEIHLSLLQERSLPEIRLVHRMVKDMFDTFDRKEERES</sequence>
<organism evidence="3 4">
    <name type="scientific">Paenibacillus physcomitrellae</name>
    <dbReference type="NCBI Taxonomy" id="1619311"/>
    <lineage>
        <taxon>Bacteria</taxon>
        <taxon>Bacillati</taxon>
        <taxon>Bacillota</taxon>
        <taxon>Bacilli</taxon>
        <taxon>Bacillales</taxon>
        <taxon>Paenibacillaceae</taxon>
        <taxon>Paenibacillus</taxon>
    </lineage>
</organism>
<dbReference type="InterPro" id="IPR050807">
    <property type="entry name" value="TransReg_Diox_bact_type"/>
</dbReference>
<name>A0ABQ1GN90_9BACL</name>
<proteinExistence type="predicted"/>
<dbReference type="SMART" id="SM00530">
    <property type="entry name" value="HTH_XRE"/>
    <property type="match status" value="1"/>
</dbReference>
<dbReference type="EMBL" id="BMHF01000015">
    <property type="protein sequence ID" value="GGA46812.1"/>
    <property type="molecule type" value="Genomic_DNA"/>
</dbReference>
<reference evidence="4" key="1">
    <citation type="journal article" date="2019" name="Int. J. Syst. Evol. Microbiol.">
        <title>The Global Catalogue of Microorganisms (GCM) 10K type strain sequencing project: providing services to taxonomists for standard genome sequencing and annotation.</title>
        <authorList>
            <consortium name="The Broad Institute Genomics Platform"/>
            <consortium name="The Broad Institute Genome Sequencing Center for Infectious Disease"/>
            <person name="Wu L."/>
            <person name="Ma J."/>
        </authorList>
    </citation>
    <scope>NUCLEOTIDE SEQUENCE [LARGE SCALE GENOMIC DNA]</scope>
    <source>
        <strain evidence="4">CGMCC 1.15044</strain>
    </source>
</reference>
<dbReference type="PROSITE" id="PS50943">
    <property type="entry name" value="HTH_CROC1"/>
    <property type="match status" value="1"/>
</dbReference>
<evidence type="ECO:0000259" key="2">
    <source>
        <dbReference type="PROSITE" id="PS50943"/>
    </source>
</evidence>
<evidence type="ECO:0000256" key="1">
    <source>
        <dbReference type="ARBA" id="ARBA00023125"/>
    </source>
</evidence>
<dbReference type="RefSeq" id="WP_094094805.1">
    <property type="nucleotide sequence ID" value="NZ_BMHF01000015.1"/>
</dbReference>
<gene>
    <name evidence="3" type="ORF">GCM10010917_35090</name>
</gene>
<accession>A0ABQ1GN90</accession>